<evidence type="ECO:0000256" key="1">
    <source>
        <dbReference type="SAM" id="MobiDB-lite"/>
    </source>
</evidence>
<organism evidence="2 3">
    <name type="scientific">Nocardia albiluteola</name>
    <dbReference type="NCBI Taxonomy" id="2842303"/>
    <lineage>
        <taxon>Bacteria</taxon>
        <taxon>Bacillati</taxon>
        <taxon>Actinomycetota</taxon>
        <taxon>Actinomycetes</taxon>
        <taxon>Mycobacteriales</taxon>
        <taxon>Nocardiaceae</taxon>
        <taxon>Nocardia</taxon>
    </lineage>
</organism>
<dbReference type="Proteomes" id="UP000733379">
    <property type="component" value="Unassembled WGS sequence"/>
</dbReference>
<dbReference type="EMBL" id="JAHKNI010000001">
    <property type="protein sequence ID" value="MBU3060960.1"/>
    <property type="molecule type" value="Genomic_DNA"/>
</dbReference>
<keyword evidence="3" id="KW-1185">Reference proteome</keyword>
<feature type="region of interest" description="Disordered" evidence="1">
    <location>
        <begin position="1"/>
        <end position="51"/>
    </location>
</feature>
<comment type="caution">
    <text evidence="2">The sequence shown here is derived from an EMBL/GenBank/DDBJ whole genome shotgun (WGS) entry which is preliminary data.</text>
</comment>
<evidence type="ECO:0000313" key="3">
    <source>
        <dbReference type="Proteomes" id="UP000733379"/>
    </source>
</evidence>
<sequence length="51" mass="5353">MSQESGPTPGLFSHTSAPIETDSTASHDKVQRPLFSSAPSAEPQVPTDGDR</sequence>
<dbReference type="RefSeq" id="WP_215915732.1">
    <property type="nucleotide sequence ID" value="NZ_JAHKNI010000001.1"/>
</dbReference>
<evidence type="ECO:0000313" key="2">
    <source>
        <dbReference type="EMBL" id="MBU3060960.1"/>
    </source>
</evidence>
<reference evidence="2 3" key="1">
    <citation type="submission" date="2021-06" db="EMBL/GenBank/DDBJ databases">
        <title>Actinomycetes sequencing.</title>
        <authorList>
            <person name="Shan Q."/>
        </authorList>
    </citation>
    <scope>NUCLEOTIDE SEQUENCE [LARGE SCALE GENOMIC DNA]</scope>
    <source>
        <strain evidence="2 3">NEAU-G5</strain>
    </source>
</reference>
<protein>
    <submittedName>
        <fullName evidence="2">Uncharacterized protein</fullName>
    </submittedName>
</protein>
<gene>
    <name evidence="2" type="ORF">KO481_05405</name>
</gene>
<feature type="compositionally biased region" description="Polar residues" evidence="1">
    <location>
        <begin position="13"/>
        <end position="24"/>
    </location>
</feature>
<name>A0ABS6ATQ2_9NOCA</name>
<accession>A0ABS6ATQ2</accession>
<proteinExistence type="predicted"/>